<dbReference type="CDD" id="cd00609">
    <property type="entry name" value="AAT_like"/>
    <property type="match status" value="1"/>
</dbReference>
<dbReference type="PANTHER" id="PTHR42790:SF19">
    <property type="entry name" value="KYNURENINE_ALPHA-AMINOADIPATE AMINOTRANSFERASE, MITOCHONDRIAL"/>
    <property type="match status" value="1"/>
</dbReference>
<evidence type="ECO:0000256" key="2">
    <source>
        <dbReference type="ARBA" id="ARBA00022576"/>
    </source>
</evidence>
<dbReference type="PANTHER" id="PTHR42790">
    <property type="entry name" value="AMINOTRANSFERASE"/>
    <property type="match status" value="1"/>
</dbReference>
<reference evidence="6 7" key="1">
    <citation type="submission" date="2024-01" db="EMBL/GenBank/DDBJ databases">
        <title>The genome of the rayed Mediterranean limpet Patella caerulea (Linnaeus, 1758).</title>
        <authorList>
            <person name="Anh-Thu Weber A."/>
            <person name="Halstead-Nussloch G."/>
        </authorList>
    </citation>
    <scope>NUCLEOTIDE SEQUENCE [LARGE SCALE GENOMIC DNA]</scope>
    <source>
        <strain evidence="6">AATW-2023a</strain>
        <tissue evidence="6">Whole specimen</tissue>
    </source>
</reference>
<evidence type="ECO:0000313" key="6">
    <source>
        <dbReference type="EMBL" id="KAK6177569.1"/>
    </source>
</evidence>
<dbReference type="Gene3D" id="3.40.640.10">
    <property type="entry name" value="Type I PLP-dependent aspartate aminotransferase-like (Major domain)"/>
    <property type="match status" value="1"/>
</dbReference>
<comment type="cofactor">
    <cofactor evidence="1">
        <name>pyridoxal 5'-phosphate</name>
        <dbReference type="ChEBI" id="CHEBI:597326"/>
    </cofactor>
</comment>
<proteinExistence type="predicted"/>
<keyword evidence="7" id="KW-1185">Reference proteome</keyword>
<evidence type="ECO:0000256" key="4">
    <source>
        <dbReference type="ARBA" id="ARBA00022898"/>
    </source>
</evidence>
<dbReference type="GO" id="GO:0008483">
    <property type="term" value="F:transaminase activity"/>
    <property type="evidence" value="ECO:0007669"/>
    <property type="project" value="UniProtKB-KW"/>
</dbReference>
<dbReference type="InterPro" id="IPR015424">
    <property type="entry name" value="PyrdxlP-dep_Trfase"/>
</dbReference>
<accession>A0AAN8PJL0</accession>
<evidence type="ECO:0000259" key="5">
    <source>
        <dbReference type="Pfam" id="PF00155"/>
    </source>
</evidence>
<dbReference type="InterPro" id="IPR050859">
    <property type="entry name" value="Class-I_PLP-dep_aminotransf"/>
</dbReference>
<dbReference type="SUPFAM" id="SSF53383">
    <property type="entry name" value="PLP-dependent transferases"/>
    <property type="match status" value="1"/>
</dbReference>
<dbReference type="InterPro" id="IPR004839">
    <property type="entry name" value="Aminotransferase_I/II_large"/>
</dbReference>
<keyword evidence="2" id="KW-0032">Aminotransferase</keyword>
<evidence type="ECO:0000256" key="3">
    <source>
        <dbReference type="ARBA" id="ARBA00022679"/>
    </source>
</evidence>
<dbReference type="GO" id="GO:0030170">
    <property type="term" value="F:pyridoxal phosphate binding"/>
    <property type="evidence" value="ECO:0007669"/>
    <property type="project" value="InterPro"/>
</dbReference>
<gene>
    <name evidence="6" type="ORF">SNE40_015644</name>
</gene>
<comment type="caution">
    <text evidence="6">The sequence shown here is derived from an EMBL/GenBank/DDBJ whole genome shotgun (WGS) entry which is preliminary data.</text>
</comment>
<evidence type="ECO:0000256" key="1">
    <source>
        <dbReference type="ARBA" id="ARBA00001933"/>
    </source>
</evidence>
<dbReference type="Pfam" id="PF00155">
    <property type="entry name" value="Aminotran_1_2"/>
    <property type="match status" value="1"/>
</dbReference>
<sequence length="439" mass="49611">MAQGVQNGIGGVKFPEYKQFFSRVGTRSKNSAIRDTFDATVGPKQLLMVAGLPNPELFPILSTEITLKDGTKVKIDEQSQKDGLQYQSTKGMPELKDWLIELQRRVHNPPTLGREDHPGQMELMIIAGCQDGISTCFRILLNEGDTALIQNPSYPTMFNMIESIGATPVGIDSDEHGIIPSKMRHLLENWETVNPVNKKAPRPKVLYCIPTGENPRSASWSFERRQAVYEICREFDLLIMEDDPYYFTYFNRPLPHSMLSIDVDGRVLRFDSFSKMMCPGLRLGYMSGPRPVMMKMLAIYMSTTAQASAVSQMTLMAIFRKWGYEGFMRQCDKVSQFLKQQAGYFVDAATIYLSDVAEWTIPDSGMFLWLRFKDCEDATDIIDKCFQQGLFVLGGCNATVGKPASPYVRIAYCLCTKEDIIEACKIMARVAKEERKACK</sequence>
<dbReference type="GO" id="GO:1901605">
    <property type="term" value="P:alpha-amino acid metabolic process"/>
    <property type="evidence" value="ECO:0007669"/>
    <property type="project" value="TreeGrafter"/>
</dbReference>
<feature type="domain" description="Aminotransferase class I/classII large" evidence="5">
    <location>
        <begin position="64"/>
        <end position="425"/>
    </location>
</feature>
<protein>
    <recommendedName>
        <fullName evidence="5">Aminotransferase class I/classII large domain-containing protein</fullName>
    </recommendedName>
</protein>
<dbReference type="InterPro" id="IPR015421">
    <property type="entry name" value="PyrdxlP-dep_Trfase_major"/>
</dbReference>
<dbReference type="EMBL" id="JAZGQO010000010">
    <property type="protein sequence ID" value="KAK6177569.1"/>
    <property type="molecule type" value="Genomic_DNA"/>
</dbReference>
<name>A0AAN8PJL0_PATCE</name>
<keyword evidence="4" id="KW-0663">Pyridoxal phosphate</keyword>
<organism evidence="6 7">
    <name type="scientific">Patella caerulea</name>
    <name type="common">Rayed Mediterranean limpet</name>
    <dbReference type="NCBI Taxonomy" id="87958"/>
    <lineage>
        <taxon>Eukaryota</taxon>
        <taxon>Metazoa</taxon>
        <taxon>Spiralia</taxon>
        <taxon>Lophotrochozoa</taxon>
        <taxon>Mollusca</taxon>
        <taxon>Gastropoda</taxon>
        <taxon>Patellogastropoda</taxon>
        <taxon>Patelloidea</taxon>
        <taxon>Patellidae</taxon>
        <taxon>Patella</taxon>
    </lineage>
</organism>
<keyword evidence="3" id="KW-0808">Transferase</keyword>
<dbReference type="Proteomes" id="UP001347796">
    <property type="component" value="Unassembled WGS sequence"/>
</dbReference>
<evidence type="ECO:0000313" key="7">
    <source>
        <dbReference type="Proteomes" id="UP001347796"/>
    </source>
</evidence>
<dbReference type="AlphaFoldDB" id="A0AAN8PJL0"/>